<evidence type="ECO:0000259" key="2">
    <source>
        <dbReference type="PROSITE" id="PS51880"/>
    </source>
</evidence>
<sequence length="740" mass="84571">MKQYASITAEERLDIVREYRQLLKSIYDLFTLEEIRQVRKAIEMAMGQHPVMRRASGELSIVHSLEVAKLVIDEIGLGKTSIICTLLYDLVEASLIKVDQIEQLFGKQEGVIVEGLAKVAELYSKNTSIETENFRKLLLTFAQDLRVVLIIIADRLRTMRNLQRYDLESQQKISAEVSYLYAPMAHRLGLYTIKSELEDLVMKFTNREMYKFIAQKLNETKRARDKYIAEFIAPLEQELKSHGLKFDIKGRTKTIHSIHNKMKQQNGAFEKIYDLFAIRVILDSELKEEKADCWKVYSIVTDKYQPNPSRMRDWISIPKSNGYESLHTTVLGPEGKWVEVQIRTRRMDEVAEKGLAAHWKYKGGKSERGMDQWLSGIREILENPEANAIDFMDDFKLNLYDEEVFVFTPKGELRRLPKGATVLDFAFEIHSNIGKKCVGAIVNQRNVPIKYALKNGDTVEILTAVNQQPKKDWLNIVVTSKAKGKLKQALKEIEYKDAEIGKELLERRLKNAKSELTDNALHQAVRYFKCKTIHDFYCDIAAQRLDILAVRDYIADYEKREHEKSLPESPGGRSAENFVAQNIVPDHAGSEILTIDKNLSNVDYKLSKCCNPIYGDEIFGFVSVSGGIKIHRVDCPNARDMYNKFGYRIVKAQWTGSTGTDFQATLKVTGNDDIGIVSNVSLLITKEMKLKLRSITIDSQEGTFEGTVSVFVNSTSLLQTLIKRIKNVKGVYSVSRIDRV</sequence>
<dbReference type="Pfam" id="PF02824">
    <property type="entry name" value="TGS"/>
    <property type="match status" value="1"/>
</dbReference>
<comment type="similarity">
    <text evidence="1">Belongs to the relA/spoT family.</text>
</comment>
<dbReference type="PROSITE" id="PS51880">
    <property type="entry name" value="TGS"/>
    <property type="match status" value="1"/>
</dbReference>
<dbReference type="InterPro" id="IPR004095">
    <property type="entry name" value="TGS"/>
</dbReference>
<dbReference type="InterPro" id="IPR045600">
    <property type="entry name" value="RelA/SpoT_AH_RIS"/>
</dbReference>
<dbReference type="OrthoDB" id="9805041at2"/>
<proteinExistence type="inferred from homology"/>
<dbReference type="SUPFAM" id="SSF81301">
    <property type="entry name" value="Nucleotidyltransferase"/>
    <property type="match status" value="1"/>
</dbReference>
<dbReference type="GO" id="GO:0015969">
    <property type="term" value="P:guanosine tetraphosphate metabolic process"/>
    <property type="evidence" value="ECO:0007669"/>
    <property type="project" value="InterPro"/>
</dbReference>
<dbReference type="GO" id="GO:0005886">
    <property type="term" value="C:plasma membrane"/>
    <property type="evidence" value="ECO:0007669"/>
    <property type="project" value="TreeGrafter"/>
</dbReference>
<dbReference type="Pfam" id="PF04607">
    <property type="entry name" value="RelA_SpoT"/>
    <property type="match status" value="1"/>
</dbReference>
<dbReference type="Pfam" id="PF13291">
    <property type="entry name" value="ACT_4"/>
    <property type="match status" value="1"/>
</dbReference>
<dbReference type="Proteomes" id="UP000249239">
    <property type="component" value="Unassembled WGS sequence"/>
</dbReference>
<dbReference type="InterPro" id="IPR012676">
    <property type="entry name" value="TGS-like"/>
</dbReference>
<keyword evidence="3" id="KW-0418">Kinase</keyword>
<dbReference type="CDD" id="cd01668">
    <property type="entry name" value="TGS_RSH"/>
    <property type="match status" value="1"/>
</dbReference>
<accession>A0A2W7N684</accession>
<dbReference type="FunFam" id="3.10.20.30:FF:000002">
    <property type="entry name" value="GTP pyrophosphokinase (RelA/SpoT)"/>
    <property type="match status" value="1"/>
</dbReference>
<dbReference type="NCBIfam" id="TIGR00691">
    <property type="entry name" value="spoT_relA"/>
    <property type="match status" value="1"/>
</dbReference>
<dbReference type="GO" id="GO:0016301">
    <property type="term" value="F:kinase activity"/>
    <property type="evidence" value="ECO:0007669"/>
    <property type="project" value="UniProtKB-KW"/>
</dbReference>
<dbReference type="PANTHER" id="PTHR21262:SF31">
    <property type="entry name" value="GTP PYROPHOSPHOKINASE"/>
    <property type="match status" value="1"/>
</dbReference>
<dbReference type="InterPro" id="IPR033655">
    <property type="entry name" value="TGS_RelA/SpoT"/>
</dbReference>
<evidence type="ECO:0000313" key="3">
    <source>
        <dbReference type="EMBL" id="PZX13807.1"/>
    </source>
</evidence>
<dbReference type="AlphaFoldDB" id="A0A2W7N684"/>
<dbReference type="Gene3D" id="1.10.3210.10">
    <property type="entry name" value="Hypothetical protein af1432"/>
    <property type="match status" value="1"/>
</dbReference>
<feature type="domain" description="TGS" evidence="2">
    <location>
        <begin position="401"/>
        <end position="463"/>
    </location>
</feature>
<dbReference type="InterPro" id="IPR012675">
    <property type="entry name" value="Beta-grasp_dom_sf"/>
</dbReference>
<dbReference type="Gene3D" id="3.10.20.30">
    <property type="match status" value="1"/>
</dbReference>
<name>A0A2W7N684_9BACT</name>
<gene>
    <name evidence="3" type="ORF">LX69_02485</name>
</gene>
<dbReference type="SUPFAM" id="SSF81271">
    <property type="entry name" value="TGS-like"/>
    <property type="match status" value="1"/>
</dbReference>
<dbReference type="InterPro" id="IPR004811">
    <property type="entry name" value="RelA/Spo_fam"/>
</dbReference>
<dbReference type="PANTHER" id="PTHR21262">
    <property type="entry name" value="GUANOSINE-3',5'-BIS DIPHOSPHATE 3'-PYROPHOSPHOHYDROLASE"/>
    <property type="match status" value="1"/>
</dbReference>
<keyword evidence="4" id="KW-1185">Reference proteome</keyword>
<keyword evidence="3" id="KW-0808">Transferase</keyword>
<dbReference type="SMART" id="SM00954">
    <property type="entry name" value="RelA_SpoT"/>
    <property type="match status" value="1"/>
</dbReference>
<dbReference type="InterPro" id="IPR007685">
    <property type="entry name" value="RelA_SpoT"/>
</dbReference>
<dbReference type="Gene3D" id="3.30.70.260">
    <property type="match status" value="1"/>
</dbReference>
<organism evidence="3 4">
    <name type="scientific">Breznakibacter xylanolyticus</name>
    <dbReference type="NCBI Taxonomy" id="990"/>
    <lineage>
        <taxon>Bacteria</taxon>
        <taxon>Pseudomonadati</taxon>
        <taxon>Bacteroidota</taxon>
        <taxon>Bacteroidia</taxon>
        <taxon>Marinilabiliales</taxon>
        <taxon>Marinilabiliaceae</taxon>
        <taxon>Breznakibacter</taxon>
    </lineage>
</organism>
<dbReference type="Gene3D" id="3.30.460.10">
    <property type="entry name" value="Beta Polymerase, domain 2"/>
    <property type="match status" value="1"/>
</dbReference>
<dbReference type="CDD" id="cd05399">
    <property type="entry name" value="NT_Rel-Spo_like"/>
    <property type="match status" value="1"/>
</dbReference>
<comment type="caution">
    <text evidence="3">The sequence shown here is derived from an EMBL/GenBank/DDBJ whole genome shotgun (WGS) entry which is preliminary data.</text>
</comment>
<evidence type="ECO:0000256" key="1">
    <source>
        <dbReference type="RuleBase" id="RU003847"/>
    </source>
</evidence>
<dbReference type="EMBL" id="QKZK01000022">
    <property type="protein sequence ID" value="PZX13807.1"/>
    <property type="molecule type" value="Genomic_DNA"/>
</dbReference>
<dbReference type="InterPro" id="IPR002912">
    <property type="entry name" value="ACT_dom"/>
</dbReference>
<comment type="function">
    <text evidence="1">In eubacteria ppGpp (guanosine 3'-diphosphate 5'-diphosphate) is a mediator of the stringent response that coordinates a variety of cellular activities in response to changes in nutritional abundance.</text>
</comment>
<dbReference type="InterPro" id="IPR043519">
    <property type="entry name" value="NT_sf"/>
</dbReference>
<dbReference type="RefSeq" id="WP_111446340.1">
    <property type="nucleotide sequence ID" value="NZ_QKZK01000022.1"/>
</dbReference>
<reference evidence="3 4" key="1">
    <citation type="submission" date="2018-06" db="EMBL/GenBank/DDBJ databases">
        <title>Genomic Encyclopedia of Archaeal and Bacterial Type Strains, Phase II (KMG-II): from individual species to whole genera.</title>
        <authorList>
            <person name="Goeker M."/>
        </authorList>
    </citation>
    <scope>NUCLEOTIDE SEQUENCE [LARGE SCALE GENOMIC DNA]</scope>
    <source>
        <strain evidence="3 4">DSM 6779</strain>
    </source>
</reference>
<dbReference type="Pfam" id="PF13328">
    <property type="entry name" value="HD_4"/>
    <property type="match status" value="1"/>
</dbReference>
<dbReference type="Pfam" id="PF19296">
    <property type="entry name" value="RelA_AH_RIS"/>
    <property type="match status" value="1"/>
</dbReference>
<protein>
    <submittedName>
        <fullName evidence="3">GTP pyrophosphokinase</fullName>
    </submittedName>
</protein>
<dbReference type="SUPFAM" id="SSF109604">
    <property type="entry name" value="HD-domain/PDEase-like"/>
    <property type="match status" value="1"/>
</dbReference>
<evidence type="ECO:0000313" key="4">
    <source>
        <dbReference type="Proteomes" id="UP000249239"/>
    </source>
</evidence>